<feature type="transmembrane region" description="Helical" evidence="1">
    <location>
        <begin position="282"/>
        <end position="304"/>
    </location>
</feature>
<feature type="domain" description="DUF6533" evidence="2">
    <location>
        <begin position="85"/>
        <end position="130"/>
    </location>
</feature>
<feature type="transmembrane region" description="Helical" evidence="1">
    <location>
        <begin position="316"/>
        <end position="339"/>
    </location>
</feature>
<keyword evidence="4" id="KW-1185">Reference proteome</keyword>
<comment type="caution">
    <text evidence="3">The sequence shown here is derived from an EMBL/GenBank/DDBJ whole genome shotgun (WGS) entry which is preliminary data.</text>
</comment>
<accession>A0A8H5HUS4</accession>
<dbReference type="OrthoDB" id="3060195at2759"/>
<dbReference type="Pfam" id="PF20151">
    <property type="entry name" value="DUF6533"/>
    <property type="match status" value="1"/>
</dbReference>
<keyword evidence="1" id="KW-0472">Membrane</keyword>
<dbReference type="AlphaFoldDB" id="A0A8H5HUS4"/>
<evidence type="ECO:0000259" key="2">
    <source>
        <dbReference type="Pfam" id="PF20151"/>
    </source>
</evidence>
<protein>
    <recommendedName>
        <fullName evidence="2">DUF6533 domain-containing protein</fullName>
    </recommendedName>
</protein>
<dbReference type="EMBL" id="JAACJN010000020">
    <property type="protein sequence ID" value="KAF5389674.1"/>
    <property type="molecule type" value="Genomic_DNA"/>
</dbReference>
<keyword evidence="1" id="KW-1133">Transmembrane helix</keyword>
<dbReference type="Proteomes" id="UP000518752">
    <property type="component" value="Unassembled WGS sequence"/>
</dbReference>
<evidence type="ECO:0000256" key="1">
    <source>
        <dbReference type="SAM" id="Phobius"/>
    </source>
</evidence>
<feature type="transmembrane region" description="Helical" evidence="1">
    <location>
        <begin position="119"/>
        <end position="139"/>
    </location>
</feature>
<reference evidence="3 4" key="1">
    <citation type="journal article" date="2020" name="ISME J.">
        <title>Uncovering the hidden diversity of litter-decomposition mechanisms in mushroom-forming fungi.</title>
        <authorList>
            <person name="Floudas D."/>
            <person name="Bentzer J."/>
            <person name="Ahren D."/>
            <person name="Johansson T."/>
            <person name="Persson P."/>
            <person name="Tunlid A."/>
        </authorList>
    </citation>
    <scope>NUCLEOTIDE SEQUENCE [LARGE SCALE GENOMIC DNA]</scope>
    <source>
        <strain evidence="3 4">CBS 406.79</strain>
    </source>
</reference>
<sequence length="390" mass="42853">MESIAMGHNFAHSGTRSVDGTAYTKGEWMERLSVTYHPPLEVALGSMETPDGGGWFLFAGTHSYHFRESMGTVVQELDAWVLDNYVIAASAVLWISDFMETLPAELQTIWSGKHTGTSFLFIVNRYSFLLSLLTSLIFNLPGESTDQECNIVSYISSLLQATSVVATSGLFALRIYAIYDNSCKILVAAALFIISRFALDLLCQVLGSGMSASGDIVQGFSRCEIGVTNMDLYATCESPAVQLSTKVHNAAFDAFIFGLTLRKTWHHALLMKRFGHFSIARLIVLDGSIYFLIMLVIGIISVIYDLVNLYTNANALSYWYIIIPFFNVLPNILISRLVLNLRTFNITSGPGDSNSTRMATGVSGLRFATNKFLGNIGAPLQSGAMEDVEE</sequence>
<organism evidence="3 4">
    <name type="scientific">Collybiopsis confluens</name>
    <dbReference type="NCBI Taxonomy" id="2823264"/>
    <lineage>
        <taxon>Eukaryota</taxon>
        <taxon>Fungi</taxon>
        <taxon>Dikarya</taxon>
        <taxon>Basidiomycota</taxon>
        <taxon>Agaricomycotina</taxon>
        <taxon>Agaricomycetes</taxon>
        <taxon>Agaricomycetidae</taxon>
        <taxon>Agaricales</taxon>
        <taxon>Marasmiineae</taxon>
        <taxon>Omphalotaceae</taxon>
        <taxon>Collybiopsis</taxon>
    </lineage>
</organism>
<feature type="transmembrane region" description="Helical" evidence="1">
    <location>
        <begin position="151"/>
        <end position="173"/>
    </location>
</feature>
<keyword evidence="1" id="KW-0812">Transmembrane</keyword>
<dbReference type="InterPro" id="IPR045340">
    <property type="entry name" value="DUF6533"/>
</dbReference>
<evidence type="ECO:0000313" key="4">
    <source>
        <dbReference type="Proteomes" id="UP000518752"/>
    </source>
</evidence>
<gene>
    <name evidence="3" type="ORF">D9757_006059</name>
</gene>
<proteinExistence type="predicted"/>
<evidence type="ECO:0000313" key="3">
    <source>
        <dbReference type="EMBL" id="KAF5389674.1"/>
    </source>
</evidence>
<name>A0A8H5HUS4_9AGAR</name>